<reference evidence="2 3" key="1">
    <citation type="submission" date="2016-11" db="EMBL/GenBank/DDBJ databases">
        <authorList>
            <person name="Jaros S."/>
            <person name="Januszkiewicz K."/>
            <person name="Wedrychowicz H."/>
        </authorList>
    </citation>
    <scope>NUCLEOTIDE SEQUENCE [LARGE SCALE GENOMIC DNA]</scope>
    <source>
        <strain evidence="2 3">DSM 26910</strain>
    </source>
</reference>
<gene>
    <name evidence="2" type="ORF">SAMN05444274_103502</name>
</gene>
<name>A0A1M4YX70_9BACT</name>
<accession>A0A1M4YX70</accession>
<feature type="chain" id="PRO_5012657483" description="DUF4783 domain-containing protein" evidence="1">
    <location>
        <begin position="27"/>
        <end position="133"/>
    </location>
</feature>
<dbReference type="STRING" id="1484053.SAMN05444274_103502"/>
<evidence type="ECO:0008006" key="4">
    <source>
        <dbReference type="Google" id="ProtNLM"/>
    </source>
</evidence>
<organism evidence="2 3">
    <name type="scientific">Mariniphaga anaerophila</name>
    <dbReference type="NCBI Taxonomy" id="1484053"/>
    <lineage>
        <taxon>Bacteria</taxon>
        <taxon>Pseudomonadati</taxon>
        <taxon>Bacteroidota</taxon>
        <taxon>Bacteroidia</taxon>
        <taxon>Marinilabiliales</taxon>
        <taxon>Prolixibacteraceae</taxon>
        <taxon>Mariniphaga</taxon>
    </lineage>
</organism>
<evidence type="ECO:0000313" key="2">
    <source>
        <dbReference type="EMBL" id="SHF10330.1"/>
    </source>
</evidence>
<evidence type="ECO:0000256" key="1">
    <source>
        <dbReference type="SAM" id="SignalP"/>
    </source>
</evidence>
<dbReference type="EMBL" id="FQUM01000003">
    <property type="protein sequence ID" value="SHF10330.1"/>
    <property type="molecule type" value="Genomic_DNA"/>
</dbReference>
<dbReference type="AlphaFoldDB" id="A0A1M4YX70"/>
<dbReference type="RefSeq" id="WP_073000742.1">
    <property type="nucleotide sequence ID" value="NZ_FQUM01000003.1"/>
</dbReference>
<feature type="signal peptide" evidence="1">
    <location>
        <begin position="1"/>
        <end position="26"/>
    </location>
</feature>
<dbReference type="InterPro" id="IPR031977">
    <property type="entry name" value="DUF4783"/>
</dbReference>
<dbReference type="OrthoDB" id="1524766at2"/>
<dbReference type="Pfam" id="PF16022">
    <property type="entry name" value="DUF4783"/>
    <property type="match status" value="1"/>
</dbReference>
<dbReference type="Proteomes" id="UP000184164">
    <property type="component" value="Unassembled WGS sequence"/>
</dbReference>
<protein>
    <recommendedName>
        <fullName evidence="4">DUF4783 domain-containing protein</fullName>
    </recommendedName>
</protein>
<keyword evidence="3" id="KW-1185">Reference proteome</keyword>
<evidence type="ECO:0000313" key="3">
    <source>
        <dbReference type="Proteomes" id="UP000184164"/>
    </source>
</evidence>
<dbReference type="Gene3D" id="3.10.450.50">
    <property type="match status" value="1"/>
</dbReference>
<sequence>MPSIKKNILMIFLFAGVLMCNLPANAQIPDDIILSLKSGNAKSLSEFFNQNVELVVPNSDNVYSKAQAQLIVGNFFSSHSPQSFSVIHQGGKEGAQYVIGSLGTQKGTFRVYFLLKKSDGKNYIHQLRIEKQE</sequence>
<proteinExistence type="predicted"/>
<keyword evidence="1" id="KW-0732">Signal</keyword>